<sequence length="372" mass="38574">MAAGDFKGTIDFGTGPLTSAGDSDLFVASWGACGEPLWARRFGDSAAQTMKALAISPSGDPVVTGHFAGSLVFGRSSLQGPGVFAARLTSNATADVWSRVLAGTPGEDIVTVADATTDQRGETTLVGYMDGRIDFGGKIITGQIGGWAAHLDAAGRTQWATALPGGSDREDVKVLTAPDQRTYVYTQWATGSRSFLTQLAADGTVAFNRRYYGTGNQLEFAYDMAFAPDGTLLVAGAGAFATAPVTGDADERPFVANLDASGNPLWVRKLDGIRARHITSRARTILIAGETTEGSCLDLPGNDCATFVSRLATDGSTIWANGLHGPAARTSALTADPSGNPILTGTFDTSLKAGKFQLTGAAATPFIASFSR</sequence>
<name>A0ABZ2M5F0_9BACT</name>
<dbReference type="EMBL" id="CP089984">
    <property type="protein sequence ID" value="WXB16755.1"/>
    <property type="molecule type" value="Genomic_DNA"/>
</dbReference>
<evidence type="ECO:0000313" key="1">
    <source>
        <dbReference type="EMBL" id="WXB16755.1"/>
    </source>
</evidence>
<gene>
    <name evidence="1" type="ORF">LZC94_05630</name>
</gene>
<organism evidence="1 2">
    <name type="scientific">Pendulispora albinea</name>
    <dbReference type="NCBI Taxonomy" id="2741071"/>
    <lineage>
        <taxon>Bacteria</taxon>
        <taxon>Pseudomonadati</taxon>
        <taxon>Myxococcota</taxon>
        <taxon>Myxococcia</taxon>
        <taxon>Myxococcales</taxon>
        <taxon>Sorangiineae</taxon>
        <taxon>Pendulisporaceae</taxon>
        <taxon>Pendulispora</taxon>
    </lineage>
</organism>
<proteinExistence type="predicted"/>
<dbReference type="PANTHER" id="PTHR42754">
    <property type="entry name" value="ENDOGLUCANASE"/>
    <property type="match status" value="1"/>
</dbReference>
<keyword evidence="2" id="KW-1185">Reference proteome</keyword>
<reference evidence="1 2" key="1">
    <citation type="submission" date="2021-12" db="EMBL/GenBank/DDBJ databases">
        <title>Discovery of the Pendulisporaceae a myxobacterial family with distinct sporulation behavior and unique specialized metabolism.</title>
        <authorList>
            <person name="Garcia R."/>
            <person name="Popoff A."/>
            <person name="Bader C.D."/>
            <person name="Loehr J."/>
            <person name="Walesch S."/>
            <person name="Walt C."/>
            <person name="Boldt J."/>
            <person name="Bunk B."/>
            <person name="Haeckl F.J.F.P.J."/>
            <person name="Gunesch A.P."/>
            <person name="Birkelbach J."/>
            <person name="Nuebel U."/>
            <person name="Pietschmann T."/>
            <person name="Bach T."/>
            <person name="Mueller R."/>
        </authorList>
    </citation>
    <scope>NUCLEOTIDE SEQUENCE [LARGE SCALE GENOMIC DNA]</scope>
    <source>
        <strain evidence="1 2">MSr11954</strain>
    </source>
</reference>
<protein>
    <submittedName>
        <fullName evidence="1">Uncharacterized protein</fullName>
    </submittedName>
</protein>
<accession>A0ABZ2M5F0</accession>
<dbReference type="PANTHER" id="PTHR42754:SF1">
    <property type="entry name" value="LIPOPROTEIN"/>
    <property type="match status" value="1"/>
</dbReference>
<dbReference type="RefSeq" id="WP_394826385.1">
    <property type="nucleotide sequence ID" value="NZ_CP089984.1"/>
</dbReference>
<evidence type="ECO:0000313" key="2">
    <source>
        <dbReference type="Proteomes" id="UP001370348"/>
    </source>
</evidence>
<dbReference type="Proteomes" id="UP001370348">
    <property type="component" value="Chromosome"/>
</dbReference>